<sequence length="90" mass="10272">MKQRDSGLNHVLSKIAKKKNIKIGINLNEILDSNGKRKSDLLSRLRQNIKLANKNKLKMEFLDSKVNRQDSKALGLVLGMPTWMTKNLDI</sequence>
<evidence type="ECO:0000313" key="1">
    <source>
        <dbReference type="EMBL" id="KKK47459.1"/>
    </source>
</evidence>
<dbReference type="SUPFAM" id="SSF89550">
    <property type="entry name" value="PHP domain-like"/>
    <property type="match status" value="1"/>
</dbReference>
<gene>
    <name evidence="1" type="ORF">LCGC14_3154970</name>
</gene>
<dbReference type="InterPro" id="IPR016195">
    <property type="entry name" value="Pol/histidinol_Pase-like"/>
</dbReference>
<dbReference type="AlphaFoldDB" id="A0A0F8XZR5"/>
<comment type="caution">
    <text evidence="1">The sequence shown here is derived from an EMBL/GenBank/DDBJ whole genome shotgun (WGS) entry which is preliminary data.</text>
</comment>
<accession>A0A0F8XZR5</accession>
<name>A0A0F8XZR5_9ZZZZ</name>
<proteinExistence type="predicted"/>
<organism evidence="1">
    <name type="scientific">marine sediment metagenome</name>
    <dbReference type="NCBI Taxonomy" id="412755"/>
    <lineage>
        <taxon>unclassified sequences</taxon>
        <taxon>metagenomes</taxon>
        <taxon>ecological metagenomes</taxon>
    </lineage>
</organism>
<reference evidence="1" key="1">
    <citation type="journal article" date="2015" name="Nature">
        <title>Complex archaea that bridge the gap between prokaryotes and eukaryotes.</title>
        <authorList>
            <person name="Spang A."/>
            <person name="Saw J.H."/>
            <person name="Jorgensen S.L."/>
            <person name="Zaremba-Niedzwiedzka K."/>
            <person name="Martijn J."/>
            <person name="Lind A.E."/>
            <person name="van Eijk R."/>
            <person name="Schleper C."/>
            <person name="Guy L."/>
            <person name="Ettema T.J."/>
        </authorList>
    </citation>
    <scope>NUCLEOTIDE SEQUENCE</scope>
</reference>
<dbReference type="EMBL" id="LAZR01069569">
    <property type="protein sequence ID" value="KKK47459.1"/>
    <property type="molecule type" value="Genomic_DNA"/>
</dbReference>
<protein>
    <submittedName>
        <fullName evidence="1">Uncharacterized protein</fullName>
    </submittedName>
</protein>
<dbReference type="Gene3D" id="3.20.20.140">
    <property type="entry name" value="Metal-dependent hydrolases"/>
    <property type="match status" value="1"/>
</dbReference>